<reference evidence="1 2" key="1">
    <citation type="submission" date="2019-05" db="EMBL/GenBank/DDBJ databases">
        <title>We sequenced the genome of Paenibacillus hemerocallicola KCTC 33185 for further insight into its adaptation and study the phylogeny of Paenibacillus.</title>
        <authorList>
            <person name="Narsing Rao M.P."/>
        </authorList>
    </citation>
    <scope>NUCLEOTIDE SEQUENCE [LARGE SCALE GENOMIC DNA]</scope>
    <source>
        <strain evidence="1 2">KCTC 33185</strain>
    </source>
</reference>
<evidence type="ECO:0008006" key="3">
    <source>
        <dbReference type="Google" id="ProtNLM"/>
    </source>
</evidence>
<dbReference type="AlphaFoldDB" id="A0A5C4TEQ8"/>
<accession>A0A5C4TEQ8</accession>
<dbReference type="OrthoDB" id="6627477at2"/>
<proteinExistence type="predicted"/>
<name>A0A5C4TEQ8_9BACL</name>
<keyword evidence="2" id="KW-1185">Reference proteome</keyword>
<evidence type="ECO:0000313" key="1">
    <source>
        <dbReference type="EMBL" id="TNJ67614.1"/>
    </source>
</evidence>
<comment type="caution">
    <text evidence="1">The sequence shown here is derived from an EMBL/GenBank/DDBJ whole genome shotgun (WGS) entry which is preliminary data.</text>
</comment>
<dbReference type="RefSeq" id="WP_139600900.1">
    <property type="nucleotide sequence ID" value="NZ_VDCQ01000004.1"/>
</dbReference>
<protein>
    <recommendedName>
        <fullName evidence="3">SIR2-like domain-containing protein</fullName>
    </recommendedName>
</protein>
<organism evidence="1 2">
    <name type="scientific">Paenibacillus hemerocallicola</name>
    <dbReference type="NCBI Taxonomy" id="1172614"/>
    <lineage>
        <taxon>Bacteria</taxon>
        <taxon>Bacillati</taxon>
        <taxon>Bacillota</taxon>
        <taxon>Bacilli</taxon>
        <taxon>Bacillales</taxon>
        <taxon>Paenibacillaceae</taxon>
        <taxon>Paenibacillus</taxon>
    </lineage>
</organism>
<dbReference type="Proteomes" id="UP000307943">
    <property type="component" value="Unassembled WGS sequence"/>
</dbReference>
<dbReference type="EMBL" id="VDCQ01000004">
    <property type="protein sequence ID" value="TNJ67614.1"/>
    <property type="molecule type" value="Genomic_DNA"/>
</dbReference>
<sequence>MSGAKIALFFGAGAEIAYGLPSGGKFALDLFRTPVEEDKAEFRRQLENVDGTSNYATKWLPNGYLKKRVHVFGKGDFEGIVASSLEYRREDILTYLELFDRHAAKLLERWVLDEETVRSRYHEEIGADIGDISYGQVIKLNNRLAESVRLFESDFFSAMLKTLEASPDHRKLQQTVRAILELLVGACGQRLVSRLNEELFEAAPDQLSVFDDLSGIFSLDYRNVGQTGLEIVIEQPPVPVTAESDLADIMTGLGRAVLEDVYAKVIDYQALIDSHFRYLYNPKAHWAKFTRISIFLHTVRRYISTNNDIDAGKLAVGPGFYHDLITLSEVASIHAIGTTNYNSYVEQVIGGSSLPPVPVYHLNGSVNEYYDPYCNHISTNEELNGQAGTAGHITVPFLFTQSGVKPLTSITMSRRYVELYDKFKQSDAICIIGYAFNGDDGHINGLFRSLAVEGKPIMIYHYGTENELVLKKEYQTKLRLPAPDNLHIFTIDGARKTKGSIWWERALQETMLIPAT</sequence>
<evidence type="ECO:0000313" key="2">
    <source>
        <dbReference type="Proteomes" id="UP000307943"/>
    </source>
</evidence>
<gene>
    <name evidence="1" type="ORF">FE784_04325</name>
</gene>